<dbReference type="GO" id="GO:0048240">
    <property type="term" value="P:sperm capacitation"/>
    <property type="evidence" value="ECO:0007669"/>
    <property type="project" value="TreeGrafter"/>
</dbReference>
<keyword evidence="5 6" id="KW-1015">Disulfide bond</keyword>
<feature type="disulfide bond" evidence="6">
    <location>
        <begin position="87"/>
        <end position="113"/>
    </location>
</feature>
<dbReference type="PROSITE" id="PS51092">
    <property type="entry name" value="FN2_2"/>
    <property type="match status" value="2"/>
</dbReference>
<dbReference type="GO" id="GO:0009986">
    <property type="term" value="C:cell surface"/>
    <property type="evidence" value="ECO:0007669"/>
    <property type="project" value="TreeGrafter"/>
</dbReference>
<evidence type="ECO:0000259" key="8">
    <source>
        <dbReference type="PROSITE" id="PS51092"/>
    </source>
</evidence>
<evidence type="ECO:0000256" key="1">
    <source>
        <dbReference type="ARBA" id="ARBA00004613"/>
    </source>
</evidence>
<evidence type="ECO:0000256" key="7">
    <source>
        <dbReference type="SAM" id="SignalP"/>
    </source>
</evidence>
<dbReference type="PANTHER" id="PTHR22918:SF5">
    <property type="entry name" value="BINDER OF SPERM PROTEIN HOMOLOG 2"/>
    <property type="match status" value="1"/>
</dbReference>
<dbReference type="Pfam" id="PF00040">
    <property type="entry name" value="fn2"/>
    <property type="match status" value="2"/>
</dbReference>
<gene>
    <name evidence="9" type="primary">LOC100926749</name>
</gene>
<feature type="domain" description="Fibronectin type-II" evidence="8">
    <location>
        <begin position="82"/>
        <end position="130"/>
    </location>
</feature>
<reference evidence="9" key="3">
    <citation type="submission" date="2025-09" db="UniProtKB">
        <authorList>
            <consortium name="Ensembl"/>
        </authorList>
    </citation>
    <scope>IDENTIFICATION</scope>
</reference>
<dbReference type="STRING" id="9305.ENSSHAP00000002917"/>
<dbReference type="Proteomes" id="UP000007648">
    <property type="component" value="Unassembled WGS sequence"/>
</dbReference>
<keyword evidence="10" id="KW-1185">Reference proteome</keyword>
<reference evidence="9 10" key="1">
    <citation type="journal article" date="2011" name="Proc. Natl. Acad. Sci. U.S.A.">
        <title>Genetic diversity and population structure of the endangered marsupial Sarcophilus harrisii (Tasmanian devil).</title>
        <authorList>
            <person name="Miller W."/>
            <person name="Hayes V.M."/>
            <person name="Ratan A."/>
            <person name="Petersen D.C."/>
            <person name="Wittekindt N.E."/>
            <person name="Miller J."/>
            <person name="Walenz B."/>
            <person name="Knight J."/>
            <person name="Qi J."/>
            <person name="Zhao F."/>
            <person name="Wang Q."/>
            <person name="Bedoya-Reina O.C."/>
            <person name="Katiyar N."/>
            <person name="Tomsho L.P."/>
            <person name="Kasson L.M."/>
            <person name="Hardie R.A."/>
            <person name="Woodbridge P."/>
            <person name="Tindall E.A."/>
            <person name="Bertelsen M.F."/>
            <person name="Dixon D."/>
            <person name="Pyecroft S."/>
            <person name="Helgen K.M."/>
            <person name="Lesk A.M."/>
            <person name="Pringle T.H."/>
            <person name="Patterson N."/>
            <person name="Zhang Y."/>
            <person name="Kreiss A."/>
            <person name="Woods G.M."/>
            <person name="Jones M.E."/>
            <person name="Schuster S.C."/>
        </authorList>
    </citation>
    <scope>NUCLEOTIDE SEQUENCE [LARGE SCALE GENOMIC DNA]</scope>
</reference>
<dbReference type="InterPro" id="IPR013806">
    <property type="entry name" value="Kringle-like"/>
</dbReference>
<dbReference type="InterPro" id="IPR051666">
    <property type="entry name" value="SP_Capacitation_Regulator"/>
</dbReference>
<evidence type="ECO:0000256" key="3">
    <source>
        <dbReference type="ARBA" id="ARBA00022525"/>
    </source>
</evidence>
<dbReference type="InterPro" id="IPR000562">
    <property type="entry name" value="FN_type2_dom"/>
</dbReference>
<name>G3VIB3_SARHA</name>
<dbReference type="GeneID" id="100926749"/>
<dbReference type="HOGENOM" id="CLU_126630_1_0_1"/>
<accession>G3VIB3</accession>
<dbReference type="KEGG" id="shr:100926749"/>
<dbReference type="eggNOG" id="KOG1565">
    <property type="taxonomic scope" value="Eukaryota"/>
</dbReference>
<dbReference type="PANTHER" id="PTHR22918">
    <property type="entry name" value="SEMINAL PLASMA PROTEIN"/>
    <property type="match status" value="1"/>
</dbReference>
<sequence>MIPEKGLLGAWVCLLFCLPGANAELTRYRRIRPLPEKVLKPCAFPFVYEDVSYDRCIMVHSDYAWCSVESNFNGQWRYCISTDPPACKFPFVFGRKLYHDCTRDGYVLGRTWCALTHNYNLNGLWKPCSPNDL</sequence>
<dbReference type="RefSeq" id="XP_023356781.1">
    <property type="nucleotide sequence ID" value="XM_023501013.2"/>
</dbReference>
<dbReference type="SUPFAM" id="SSF57440">
    <property type="entry name" value="Kringle-like"/>
    <property type="match status" value="2"/>
</dbReference>
<reference evidence="9" key="2">
    <citation type="submission" date="2025-08" db="UniProtKB">
        <authorList>
            <consortium name="Ensembl"/>
        </authorList>
    </citation>
    <scope>IDENTIFICATION</scope>
</reference>
<dbReference type="GO" id="GO:0008201">
    <property type="term" value="F:heparin binding"/>
    <property type="evidence" value="ECO:0007669"/>
    <property type="project" value="TreeGrafter"/>
</dbReference>
<keyword evidence="4" id="KW-0677">Repeat</keyword>
<dbReference type="OrthoDB" id="406838at2759"/>
<evidence type="ECO:0000256" key="6">
    <source>
        <dbReference type="PROSITE-ProRule" id="PRU00479"/>
    </source>
</evidence>
<feature type="disulfide bond" evidence="6">
    <location>
        <begin position="101"/>
        <end position="128"/>
    </location>
</feature>
<dbReference type="AlphaFoldDB" id="G3VIB3"/>
<evidence type="ECO:0000256" key="5">
    <source>
        <dbReference type="ARBA" id="ARBA00023157"/>
    </source>
</evidence>
<dbReference type="GeneTree" id="ENSGT00940000163805"/>
<comment type="similarity">
    <text evidence="2">Belongs to the seminal plasma protein family.</text>
</comment>
<feature type="domain" description="Fibronectin type-II" evidence="8">
    <location>
        <begin position="37"/>
        <end position="81"/>
    </location>
</feature>
<evidence type="ECO:0000256" key="2">
    <source>
        <dbReference type="ARBA" id="ARBA00010011"/>
    </source>
</evidence>
<dbReference type="SMART" id="SM00059">
    <property type="entry name" value="FN2"/>
    <property type="match status" value="2"/>
</dbReference>
<feature type="signal peptide" evidence="7">
    <location>
        <begin position="1"/>
        <end position="23"/>
    </location>
</feature>
<protein>
    <recommendedName>
        <fullName evidence="8">Fibronectin type-II domain-containing protein</fullName>
    </recommendedName>
</protein>
<comment type="subcellular location">
    <subcellularLocation>
        <location evidence="1">Secreted</location>
    </subcellularLocation>
</comment>
<dbReference type="GO" id="GO:0005576">
    <property type="term" value="C:extracellular region"/>
    <property type="evidence" value="ECO:0007669"/>
    <property type="project" value="UniProtKB-SubCell"/>
</dbReference>
<dbReference type="Ensembl" id="ENSSHAT00000002950.2">
    <property type="protein sequence ID" value="ENSSHAP00000002917.2"/>
    <property type="gene ID" value="ENSSHAG00000002582.2"/>
</dbReference>
<dbReference type="InterPro" id="IPR036943">
    <property type="entry name" value="FN_type2_sf"/>
</dbReference>
<evidence type="ECO:0000256" key="4">
    <source>
        <dbReference type="ARBA" id="ARBA00022737"/>
    </source>
</evidence>
<organism evidence="9 10">
    <name type="scientific">Sarcophilus harrisii</name>
    <name type="common">Tasmanian devil</name>
    <name type="synonym">Sarcophilus laniarius</name>
    <dbReference type="NCBI Taxonomy" id="9305"/>
    <lineage>
        <taxon>Eukaryota</taxon>
        <taxon>Metazoa</taxon>
        <taxon>Chordata</taxon>
        <taxon>Craniata</taxon>
        <taxon>Vertebrata</taxon>
        <taxon>Euteleostomi</taxon>
        <taxon>Mammalia</taxon>
        <taxon>Metatheria</taxon>
        <taxon>Dasyuromorphia</taxon>
        <taxon>Dasyuridae</taxon>
        <taxon>Sarcophilus</taxon>
    </lineage>
</organism>
<keyword evidence="7" id="KW-0732">Signal</keyword>
<evidence type="ECO:0000313" key="9">
    <source>
        <dbReference type="Ensembl" id="ENSSHAP00000002917.2"/>
    </source>
</evidence>
<dbReference type="Gene3D" id="2.10.10.10">
    <property type="entry name" value="Fibronectin, type II, collagen-binding"/>
    <property type="match status" value="2"/>
</dbReference>
<dbReference type="InParanoid" id="G3VIB3"/>
<dbReference type="FunFam" id="2.10.10.10:FF:000003">
    <property type="entry name" value="binder of sperm protein homolog 1"/>
    <property type="match status" value="1"/>
</dbReference>
<keyword evidence="3" id="KW-0964">Secreted</keyword>
<proteinExistence type="inferred from homology"/>
<feature type="chain" id="PRO_5029650027" description="Fibronectin type-II domain-containing protein" evidence="7">
    <location>
        <begin position="24"/>
        <end position="133"/>
    </location>
</feature>
<evidence type="ECO:0000313" key="10">
    <source>
        <dbReference type="Proteomes" id="UP000007648"/>
    </source>
</evidence>
<comment type="caution">
    <text evidence="6">Lacks conserved residue(s) required for the propagation of feature annotation.</text>
</comment>
<dbReference type="CDD" id="cd00062">
    <property type="entry name" value="FN2"/>
    <property type="match status" value="1"/>
</dbReference>